<dbReference type="HOGENOM" id="CLU_3179546_0_0_9"/>
<proteinExistence type="predicted"/>
<dbReference type="Proteomes" id="UP000016511">
    <property type="component" value="Unassembled WGS sequence"/>
</dbReference>
<reference evidence="1 2" key="1">
    <citation type="submission" date="2013-08" db="EMBL/GenBank/DDBJ databases">
        <authorList>
            <person name="Weinstock G."/>
            <person name="Sodergren E."/>
            <person name="Wylie T."/>
            <person name="Fulton L."/>
            <person name="Fulton R."/>
            <person name="Fronick C."/>
            <person name="O'Laughlin M."/>
            <person name="Godfrey J."/>
            <person name="Miner T."/>
            <person name="Herter B."/>
            <person name="Appelbaum E."/>
            <person name="Cordes M."/>
            <person name="Lek S."/>
            <person name="Wollam A."/>
            <person name="Pepin K.H."/>
            <person name="Palsikar V.B."/>
            <person name="Mitreva M."/>
            <person name="Wilson R.K."/>
        </authorList>
    </citation>
    <scope>NUCLEOTIDE SEQUENCE [LARGE SCALE GENOMIC DNA]</scope>
    <source>
        <strain evidence="1 2">ATCC 12856</strain>
    </source>
</reference>
<sequence length="46" mass="5244">MLIFIQKNLFCADKRGESILSYLSNTCIMANSLYTGRDTVAERNNK</sequence>
<comment type="caution">
    <text evidence="1">The sequence shown here is derived from an EMBL/GenBank/DDBJ whole genome shotgun (WGS) entry which is preliminary data.</text>
</comment>
<dbReference type="AlphaFoldDB" id="U1Y3V0"/>
<evidence type="ECO:0000313" key="2">
    <source>
        <dbReference type="Proteomes" id="UP000016511"/>
    </source>
</evidence>
<dbReference type="EMBL" id="AWSJ01000351">
    <property type="protein sequence ID" value="ERI05596.1"/>
    <property type="molecule type" value="Genomic_DNA"/>
</dbReference>
<protein>
    <submittedName>
        <fullName evidence="1">Uncharacterized protein</fullName>
    </submittedName>
</protein>
<organism evidence="1 2">
    <name type="scientific">Aneurinibacillus aneurinilyticus ATCC 12856</name>
    <dbReference type="NCBI Taxonomy" id="649747"/>
    <lineage>
        <taxon>Bacteria</taxon>
        <taxon>Bacillati</taxon>
        <taxon>Bacillota</taxon>
        <taxon>Bacilli</taxon>
        <taxon>Bacillales</taxon>
        <taxon>Paenibacillaceae</taxon>
        <taxon>Aneurinibacillus group</taxon>
        <taxon>Aneurinibacillus</taxon>
    </lineage>
</organism>
<accession>U1Y3V0</accession>
<evidence type="ECO:0000313" key="1">
    <source>
        <dbReference type="EMBL" id="ERI05596.1"/>
    </source>
</evidence>
<name>U1Y3V0_ANEAE</name>
<gene>
    <name evidence="1" type="ORF">HMPREF0083_05591</name>
</gene>
<dbReference type="STRING" id="649747.HMPREF0083_05591"/>
<keyword evidence="2" id="KW-1185">Reference proteome</keyword>